<comment type="catalytic activity">
    <reaction evidence="7 9">
        <text>D-xylulose + ATP = D-xylulose 5-phosphate + ADP + H(+)</text>
        <dbReference type="Rhea" id="RHEA:10964"/>
        <dbReference type="ChEBI" id="CHEBI:15378"/>
        <dbReference type="ChEBI" id="CHEBI:17140"/>
        <dbReference type="ChEBI" id="CHEBI:30616"/>
        <dbReference type="ChEBI" id="CHEBI:57737"/>
        <dbReference type="ChEBI" id="CHEBI:456216"/>
        <dbReference type="EC" id="2.7.1.17"/>
    </reaction>
</comment>
<organism evidence="12 13">
    <name type="scientific">Paenibacillus polysaccharolyticus</name>
    <dbReference type="NCBI Taxonomy" id="582692"/>
    <lineage>
        <taxon>Bacteria</taxon>
        <taxon>Bacillati</taxon>
        <taxon>Bacillota</taxon>
        <taxon>Bacilli</taxon>
        <taxon>Bacillales</taxon>
        <taxon>Paenibacillaceae</taxon>
        <taxon>Paenibacillus</taxon>
    </lineage>
</organism>
<evidence type="ECO:0000259" key="10">
    <source>
        <dbReference type="Pfam" id="PF00370"/>
    </source>
</evidence>
<evidence type="ECO:0000256" key="8">
    <source>
        <dbReference type="RuleBase" id="RU003733"/>
    </source>
</evidence>
<reference evidence="13" key="1">
    <citation type="submission" date="2016-10" db="EMBL/GenBank/DDBJ databases">
        <authorList>
            <person name="Varghese N."/>
            <person name="Submissions S."/>
        </authorList>
    </citation>
    <scope>NUCLEOTIDE SEQUENCE [LARGE SCALE GENOMIC DNA]</scope>
    <source>
        <strain evidence="13">BL9</strain>
    </source>
</reference>
<dbReference type="InterPro" id="IPR043129">
    <property type="entry name" value="ATPase_NBD"/>
</dbReference>
<evidence type="ECO:0000256" key="6">
    <source>
        <dbReference type="ARBA" id="ARBA00023277"/>
    </source>
</evidence>
<evidence type="ECO:0000256" key="1">
    <source>
        <dbReference type="ARBA" id="ARBA00009156"/>
    </source>
</evidence>
<comment type="function">
    <text evidence="7">Catalyzes the phosphorylation of D-xylulose to D-xylulose 5-phosphate.</text>
</comment>
<keyword evidence="5 7" id="KW-0067">ATP-binding</keyword>
<evidence type="ECO:0000256" key="9">
    <source>
        <dbReference type="RuleBase" id="RU364073"/>
    </source>
</evidence>
<sequence length="601" mass="65943">MPHHQRFILLNKPMTIEMSLEPKLPQTSTFVLFESNVTRGMQKRSEQKGPGETKCSHLQPDFTLEEGTVKKSGGKGRSEGFLHAEWLSMPHLRFQSCINERSILMSYVIGVDLGTSAVKTVLVNREGKVAFEASEAYPLYQPKAGYSEQNPEDWVEQTIVSLHKLLEVSGVQPSEIEGLSFSGQMHGLVLVDTEGKPLRNAILWNDTRTTAQCRRIEKVLDSKLLSIARNRALEGFTLPKILWVQENEPELLEQASLFLLPKDYVRYRLTGDYAMDYSDAAGTLLLDVAGKQWSTEIASAFNLPMTLCPRLVESFDEVGTLLPEIAEQTGLAPATKVFAGGADNACGAIGAGILSEGQTMCSIGTSGVVLSYEERKDLDFEGKVHFFNHGEKDAFYIMGVTLAAGYSLSWFKDTFAADKSFDALLQGIDQIPAGSNGLLFTPYIVGERTPHPDANIRGSFIGMDAGHKLEHFGRAVMEGITFSLRESIDILRGAGKTVNEVISIGGGAKNEAWLQMQADIFNATIVKLESEQGPAMGAAMLAAYGSGWFPTMQECAAAFIRPAKSYVPNPETVAVYDGLFALYQEVYGQTRGLNDRLAAYR</sequence>
<dbReference type="STRING" id="582692.SAMN05720606_12316"/>
<keyword evidence="2 7" id="KW-0808">Transferase</keyword>
<dbReference type="PANTHER" id="PTHR43095:SF5">
    <property type="entry name" value="XYLULOSE KINASE"/>
    <property type="match status" value="1"/>
</dbReference>
<dbReference type="InterPro" id="IPR018483">
    <property type="entry name" value="Carb_kinase_FGGY_CS"/>
</dbReference>
<dbReference type="GO" id="GO:0042732">
    <property type="term" value="P:D-xylose metabolic process"/>
    <property type="evidence" value="ECO:0007669"/>
    <property type="project" value="UniProtKB-KW"/>
</dbReference>
<dbReference type="Pfam" id="PF02782">
    <property type="entry name" value="FGGY_C"/>
    <property type="match status" value="1"/>
</dbReference>
<evidence type="ECO:0000256" key="3">
    <source>
        <dbReference type="ARBA" id="ARBA00022741"/>
    </source>
</evidence>
<keyword evidence="4 7" id="KW-0418">Kinase</keyword>
<feature type="binding site" evidence="7">
    <location>
        <begin position="185"/>
        <end position="186"/>
    </location>
    <ligand>
        <name>substrate</name>
    </ligand>
</feature>
<dbReference type="PROSITE" id="PS00445">
    <property type="entry name" value="FGGY_KINASES_2"/>
    <property type="match status" value="1"/>
</dbReference>
<feature type="active site" description="Proton acceptor" evidence="7">
    <location>
        <position position="343"/>
    </location>
</feature>
<dbReference type="NCBIfam" id="TIGR01312">
    <property type="entry name" value="XylB"/>
    <property type="match status" value="1"/>
</dbReference>
<feature type="domain" description="Carbohydrate kinase FGGY N-terminal" evidence="10">
    <location>
        <begin position="107"/>
        <end position="350"/>
    </location>
</feature>
<dbReference type="InterPro" id="IPR018484">
    <property type="entry name" value="FGGY_N"/>
</dbReference>
<dbReference type="Gene3D" id="3.30.420.40">
    <property type="match status" value="2"/>
</dbReference>
<comment type="similarity">
    <text evidence="1 7 8">Belongs to the FGGY kinase family.</text>
</comment>
<dbReference type="PANTHER" id="PTHR43095">
    <property type="entry name" value="SUGAR KINASE"/>
    <property type="match status" value="1"/>
</dbReference>
<dbReference type="HAMAP" id="MF_02220">
    <property type="entry name" value="XylB"/>
    <property type="match status" value="1"/>
</dbReference>
<dbReference type="Proteomes" id="UP000198538">
    <property type="component" value="Unassembled WGS sequence"/>
</dbReference>
<dbReference type="SUPFAM" id="SSF53067">
    <property type="entry name" value="Actin-like ATPase domain"/>
    <property type="match status" value="2"/>
</dbReference>
<dbReference type="PROSITE" id="PS00933">
    <property type="entry name" value="FGGY_KINASES_1"/>
    <property type="match status" value="1"/>
</dbReference>
<proteinExistence type="inferred from homology"/>
<dbReference type="AlphaFoldDB" id="A0A1G5LC30"/>
<accession>A0A1G5LC30</accession>
<keyword evidence="6 7" id="KW-0119">Carbohydrate metabolism</keyword>
<dbReference type="GO" id="GO:0005998">
    <property type="term" value="P:xylulose catabolic process"/>
    <property type="evidence" value="ECO:0007669"/>
    <property type="project" value="UniProtKB-UniRule"/>
</dbReference>
<evidence type="ECO:0000256" key="7">
    <source>
        <dbReference type="HAMAP-Rule" id="MF_02220"/>
    </source>
</evidence>
<keyword evidence="3 7" id="KW-0547">Nucleotide-binding</keyword>
<keyword evidence="7 9" id="KW-0859">Xylose metabolism</keyword>
<evidence type="ECO:0000256" key="5">
    <source>
        <dbReference type="ARBA" id="ARBA00022840"/>
    </source>
</evidence>
<evidence type="ECO:0000313" key="13">
    <source>
        <dbReference type="Proteomes" id="UP000198538"/>
    </source>
</evidence>
<dbReference type="EMBL" id="FMVM01000023">
    <property type="protein sequence ID" value="SCZ10031.1"/>
    <property type="molecule type" value="Genomic_DNA"/>
</dbReference>
<evidence type="ECO:0000259" key="11">
    <source>
        <dbReference type="Pfam" id="PF02782"/>
    </source>
</evidence>
<dbReference type="GO" id="GO:0004856">
    <property type="term" value="F:D-xylulokinase activity"/>
    <property type="evidence" value="ECO:0007669"/>
    <property type="project" value="UniProtKB-UniRule"/>
</dbReference>
<dbReference type="EC" id="2.7.1.17" evidence="7 9"/>
<dbReference type="InterPro" id="IPR018485">
    <property type="entry name" value="FGGY_C"/>
</dbReference>
<name>A0A1G5LC30_9BACL</name>
<evidence type="ECO:0000256" key="2">
    <source>
        <dbReference type="ARBA" id="ARBA00022679"/>
    </source>
</evidence>
<dbReference type="InterPro" id="IPR050406">
    <property type="entry name" value="FGGY_Carb_Kinase"/>
</dbReference>
<keyword evidence="13" id="KW-1185">Reference proteome</keyword>
<dbReference type="CDD" id="cd07808">
    <property type="entry name" value="ASKHA_NBD_FGGY_EcXK-like"/>
    <property type="match status" value="1"/>
</dbReference>
<dbReference type="Pfam" id="PF00370">
    <property type="entry name" value="FGGY_N"/>
    <property type="match status" value="1"/>
</dbReference>
<dbReference type="GO" id="GO:0005524">
    <property type="term" value="F:ATP binding"/>
    <property type="evidence" value="ECO:0007669"/>
    <property type="project" value="UniProtKB-UniRule"/>
</dbReference>
<feature type="domain" description="Carbohydrate kinase FGGY C-terminal" evidence="11">
    <location>
        <begin position="360"/>
        <end position="545"/>
    </location>
</feature>
<feature type="site" description="Important for activity" evidence="7">
    <location>
        <position position="112"/>
    </location>
</feature>
<dbReference type="InterPro" id="IPR006000">
    <property type="entry name" value="Xylulokinase"/>
</dbReference>
<protein>
    <recommendedName>
        <fullName evidence="7 9">Xylulose kinase</fullName>
        <shortName evidence="7 9">Xylulokinase</shortName>
        <ecNumber evidence="7 9">2.7.1.17</ecNumber>
    </recommendedName>
</protein>
<evidence type="ECO:0000313" key="12">
    <source>
        <dbReference type="EMBL" id="SCZ10031.1"/>
    </source>
</evidence>
<gene>
    <name evidence="7 9" type="primary">xylB</name>
    <name evidence="12" type="ORF">SAMN05720606_12316</name>
</gene>
<evidence type="ECO:0000256" key="4">
    <source>
        <dbReference type="ARBA" id="ARBA00022777"/>
    </source>
</evidence>